<sequence length="210" mass="22984">MPKVIINDVEMEAKPGERLVSVARRNAAHIGFVCGGNGVCQTCQCRVLAGADQLNPPTAVELAWMPERRLAEGHRLACQASIRGQGPIEILSKAEELRRQAVHVVQPPANEQWADQLNPLVDNVLKLWVDQLSRYPFNLINAVRHAGPVRFTNPSDDVAQWVDDTFRVGSMMLTGSAAAPRVPGQGRAEAALDNAARDVRRAEAEVKRLS</sequence>
<dbReference type="PANTHER" id="PTHR23426">
    <property type="entry name" value="FERREDOXIN/ADRENODOXIN"/>
    <property type="match status" value="1"/>
</dbReference>
<evidence type="ECO:0000256" key="3">
    <source>
        <dbReference type="ARBA" id="ARBA00022723"/>
    </source>
</evidence>
<comment type="caution">
    <text evidence="8">The sequence shown here is derived from an EMBL/GenBank/DDBJ whole genome shotgun (WGS) entry which is preliminary data.</text>
</comment>
<dbReference type="Gene3D" id="3.10.20.30">
    <property type="match status" value="1"/>
</dbReference>
<organism evidence="8 9">
    <name type="scientific">Candidatus Chloroploca mongolica</name>
    <dbReference type="NCBI Taxonomy" id="2528176"/>
    <lineage>
        <taxon>Bacteria</taxon>
        <taxon>Bacillati</taxon>
        <taxon>Chloroflexota</taxon>
        <taxon>Chloroflexia</taxon>
        <taxon>Chloroflexales</taxon>
        <taxon>Chloroflexineae</taxon>
        <taxon>Oscillochloridaceae</taxon>
        <taxon>Candidatus Chloroploca</taxon>
    </lineage>
</organism>
<evidence type="ECO:0000256" key="6">
    <source>
        <dbReference type="ARBA" id="ARBA00034078"/>
    </source>
</evidence>
<dbReference type="InterPro" id="IPR036010">
    <property type="entry name" value="2Fe-2S_ferredoxin-like_sf"/>
</dbReference>
<comment type="similarity">
    <text evidence="1">Belongs to the adrenodoxin/putidaredoxin family.</text>
</comment>
<protein>
    <submittedName>
        <fullName evidence="8">(2Fe-2S)-binding protein</fullName>
    </submittedName>
</protein>
<evidence type="ECO:0000313" key="9">
    <source>
        <dbReference type="Proteomes" id="UP001193081"/>
    </source>
</evidence>
<dbReference type="InterPro" id="IPR001041">
    <property type="entry name" value="2Fe-2S_ferredoxin-type"/>
</dbReference>
<dbReference type="RefSeq" id="WP_135480362.1">
    <property type="nucleotide sequence ID" value="NZ_SIJK02000052.1"/>
</dbReference>
<evidence type="ECO:0000256" key="2">
    <source>
        <dbReference type="ARBA" id="ARBA00022714"/>
    </source>
</evidence>
<dbReference type="SUPFAM" id="SSF54292">
    <property type="entry name" value="2Fe-2S ferredoxin-like"/>
    <property type="match status" value="1"/>
</dbReference>
<comment type="cofactor">
    <cofactor evidence="6">
        <name>[2Fe-2S] cluster</name>
        <dbReference type="ChEBI" id="CHEBI:190135"/>
    </cofactor>
</comment>
<reference evidence="8 9" key="1">
    <citation type="submission" date="2021-03" db="EMBL/GenBank/DDBJ databases">
        <authorList>
            <person name="Grouzdev D.S."/>
        </authorList>
    </citation>
    <scope>NUCLEOTIDE SEQUENCE [LARGE SCALE GENOMIC DNA]</scope>
    <source>
        <strain evidence="8 9">M50-1</strain>
    </source>
</reference>
<dbReference type="CDD" id="cd00207">
    <property type="entry name" value="fer2"/>
    <property type="match status" value="1"/>
</dbReference>
<accession>A0ABS4DF23</accession>
<feature type="domain" description="2Fe-2S ferredoxin-type" evidence="7">
    <location>
        <begin position="2"/>
        <end position="96"/>
    </location>
</feature>
<keyword evidence="9" id="KW-1185">Reference proteome</keyword>
<dbReference type="PANTHER" id="PTHR23426:SF65">
    <property type="entry name" value="FERREDOXIN-2, MITOCHONDRIAL"/>
    <property type="match status" value="1"/>
</dbReference>
<dbReference type="EMBL" id="SIJK02000052">
    <property type="protein sequence ID" value="MBP1468027.1"/>
    <property type="molecule type" value="Genomic_DNA"/>
</dbReference>
<evidence type="ECO:0000256" key="1">
    <source>
        <dbReference type="ARBA" id="ARBA00010914"/>
    </source>
</evidence>
<proteinExistence type="inferred from homology"/>
<evidence type="ECO:0000256" key="5">
    <source>
        <dbReference type="ARBA" id="ARBA00023014"/>
    </source>
</evidence>
<dbReference type="Pfam" id="PF00111">
    <property type="entry name" value="Fer2"/>
    <property type="match status" value="1"/>
</dbReference>
<dbReference type="PROSITE" id="PS51085">
    <property type="entry name" value="2FE2S_FER_2"/>
    <property type="match status" value="1"/>
</dbReference>
<keyword evidence="5" id="KW-0411">Iron-sulfur</keyword>
<keyword evidence="4" id="KW-0408">Iron</keyword>
<keyword evidence="2" id="KW-0001">2Fe-2S</keyword>
<evidence type="ECO:0000313" key="8">
    <source>
        <dbReference type="EMBL" id="MBP1468027.1"/>
    </source>
</evidence>
<dbReference type="Proteomes" id="UP001193081">
    <property type="component" value="Unassembled WGS sequence"/>
</dbReference>
<evidence type="ECO:0000256" key="4">
    <source>
        <dbReference type="ARBA" id="ARBA00023004"/>
    </source>
</evidence>
<keyword evidence="3" id="KW-0479">Metal-binding</keyword>
<name>A0ABS4DF23_9CHLR</name>
<dbReference type="InterPro" id="IPR001055">
    <property type="entry name" value="Adrenodoxin-like"/>
</dbReference>
<gene>
    <name evidence="8" type="ORF">EYB53_020080</name>
</gene>
<dbReference type="InterPro" id="IPR012675">
    <property type="entry name" value="Beta-grasp_dom_sf"/>
</dbReference>
<evidence type="ECO:0000259" key="7">
    <source>
        <dbReference type="PROSITE" id="PS51085"/>
    </source>
</evidence>